<dbReference type="STRING" id="857340.A0A086TF52"/>
<dbReference type="HOGENOM" id="CLU_052208_0_0_1"/>
<protein>
    <submittedName>
        <fullName evidence="3">Uncharacterized protein</fullName>
    </submittedName>
</protein>
<feature type="compositionally biased region" description="Polar residues" evidence="1">
    <location>
        <begin position="93"/>
        <end position="102"/>
    </location>
</feature>
<reference evidence="4" key="1">
    <citation type="journal article" date="2014" name="Genome Announc.">
        <title>Genome sequence and annotation of Acremonium chrysogenum, producer of the beta-lactam antibiotic cephalosporin C.</title>
        <authorList>
            <person name="Terfehr D."/>
            <person name="Dahlmann T.A."/>
            <person name="Specht T."/>
            <person name="Zadra I."/>
            <person name="Kuernsteiner H."/>
            <person name="Kueck U."/>
        </authorList>
    </citation>
    <scope>NUCLEOTIDE SEQUENCE [LARGE SCALE GENOMIC DNA]</scope>
    <source>
        <strain evidence="4">ATCC 11550 / CBS 779.69 / DSM 880 / IAM 14645 / JCM 23072 / IMI 49137</strain>
    </source>
</reference>
<keyword evidence="2" id="KW-1133">Transmembrane helix</keyword>
<keyword evidence="2" id="KW-0812">Transmembrane</keyword>
<accession>A0A086TF52</accession>
<evidence type="ECO:0000313" key="3">
    <source>
        <dbReference type="EMBL" id="KFH47984.1"/>
    </source>
</evidence>
<gene>
    <name evidence="3" type="ORF">ACRE_011830</name>
</gene>
<evidence type="ECO:0000256" key="1">
    <source>
        <dbReference type="SAM" id="MobiDB-lite"/>
    </source>
</evidence>
<dbReference type="OrthoDB" id="5419542at2759"/>
<feature type="transmembrane region" description="Helical" evidence="2">
    <location>
        <begin position="275"/>
        <end position="296"/>
    </location>
</feature>
<proteinExistence type="predicted"/>
<keyword evidence="2" id="KW-0472">Membrane</keyword>
<feature type="compositionally biased region" description="Basic residues" evidence="1">
    <location>
        <begin position="41"/>
        <end position="65"/>
    </location>
</feature>
<organism evidence="3 4">
    <name type="scientific">Hapsidospora chrysogenum (strain ATCC 11550 / CBS 779.69 / DSM 880 / IAM 14645 / JCM 23072 / IMI 49137)</name>
    <name type="common">Acremonium chrysogenum</name>
    <dbReference type="NCBI Taxonomy" id="857340"/>
    <lineage>
        <taxon>Eukaryota</taxon>
        <taxon>Fungi</taxon>
        <taxon>Dikarya</taxon>
        <taxon>Ascomycota</taxon>
        <taxon>Pezizomycotina</taxon>
        <taxon>Sordariomycetes</taxon>
        <taxon>Hypocreomycetidae</taxon>
        <taxon>Hypocreales</taxon>
        <taxon>Bionectriaceae</taxon>
        <taxon>Hapsidospora</taxon>
    </lineage>
</organism>
<keyword evidence="4" id="KW-1185">Reference proteome</keyword>
<dbReference type="AlphaFoldDB" id="A0A086TF52"/>
<sequence>MANPSELLAQTSPSTQRRGRHKVQRSLSELAAPKVDAAAGHRVRHSIHNHHRHHIPHRPHRKDRHQLRDDREPQTAHPGAIRHSLDVPRPDVLSQSRRTTGSVMAARDEGAGPASRVNSNQLPSKESKDEKLLKVLDRTDSRVEGLKQSLGDLHSFSTTATKRLDETYYAVLDKTSALQNTVAALRDLAEASREIYGTFEEESQDIEVDISRQLDALGRFDEQQRTIESLQSRIQTGRARIRSLSGRVDVVRERVEGWERADREWQDRTRRRLKVVWSVMFAVAVAVIMACLTVDFSGPEDAPGSPLDDGTTESATRTLHRLPALNTSRVAPVLSADGPGHGTSEPFLWKRPREEGDRLRGFDEL</sequence>
<dbReference type="Proteomes" id="UP000029964">
    <property type="component" value="Unassembled WGS sequence"/>
</dbReference>
<feature type="region of interest" description="Disordered" evidence="1">
    <location>
        <begin position="1"/>
        <end position="130"/>
    </location>
</feature>
<dbReference type="EMBL" id="JPKY01000006">
    <property type="protein sequence ID" value="KFH47984.1"/>
    <property type="molecule type" value="Genomic_DNA"/>
</dbReference>
<comment type="caution">
    <text evidence="3">The sequence shown here is derived from an EMBL/GenBank/DDBJ whole genome shotgun (WGS) entry which is preliminary data.</text>
</comment>
<name>A0A086TF52_HAPC1</name>
<evidence type="ECO:0000313" key="4">
    <source>
        <dbReference type="Proteomes" id="UP000029964"/>
    </source>
</evidence>
<evidence type="ECO:0000256" key="2">
    <source>
        <dbReference type="SAM" id="Phobius"/>
    </source>
</evidence>